<feature type="compositionally biased region" description="Basic residues" evidence="1">
    <location>
        <begin position="94"/>
        <end position="110"/>
    </location>
</feature>
<comment type="caution">
    <text evidence="3">The sequence shown here is derived from an EMBL/GenBank/DDBJ whole genome shotgun (WGS) entry which is preliminary data.</text>
</comment>
<feature type="compositionally biased region" description="Basic residues" evidence="1">
    <location>
        <begin position="187"/>
        <end position="196"/>
    </location>
</feature>
<evidence type="ECO:0000313" key="3">
    <source>
        <dbReference type="EMBL" id="KAK1759436.1"/>
    </source>
</evidence>
<sequence length="215" mass="23267">MPPPPAQALEAAAAPIAYMVLPRQQPTSTPATIPGLYGALDSSPDPGAVAGITLGAVGGFLLILFLIYTCINIGNPPAEYSESSVTGSVVVERKSKRHSSHRHHHHHRRSSRAEGERIEVTRTSRIVPETVIVEERVRGGAGPGGPVIIEEARRRPRSISRGPGGPRVVDLASDEDEVVVIEEHSPPPHRRRRSRVRSVERRSGAYSRRDSSSRG</sequence>
<dbReference type="EMBL" id="MU839828">
    <property type="protein sequence ID" value="KAK1759436.1"/>
    <property type="molecule type" value="Genomic_DNA"/>
</dbReference>
<dbReference type="AlphaFoldDB" id="A0AAJ0BJP2"/>
<feature type="compositionally biased region" description="Basic and acidic residues" evidence="1">
    <location>
        <begin position="111"/>
        <end position="121"/>
    </location>
</feature>
<proteinExistence type="predicted"/>
<gene>
    <name evidence="3" type="ORF">QBC47DRAFT_357295</name>
</gene>
<feature type="transmembrane region" description="Helical" evidence="2">
    <location>
        <begin position="48"/>
        <end position="71"/>
    </location>
</feature>
<keyword evidence="2" id="KW-0472">Membrane</keyword>
<dbReference type="Proteomes" id="UP001239445">
    <property type="component" value="Unassembled WGS sequence"/>
</dbReference>
<keyword evidence="4" id="KW-1185">Reference proteome</keyword>
<evidence type="ECO:0000256" key="2">
    <source>
        <dbReference type="SAM" id="Phobius"/>
    </source>
</evidence>
<name>A0AAJ0BJP2_9PEZI</name>
<keyword evidence="2" id="KW-0812">Transmembrane</keyword>
<accession>A0AAJ0BJP2</accession>
<evidence type="ECO:0000256" key="1">
    <source>
        <dbReference type="SAM" id="MobiDB-lite"/>
    </source>
</evidence>
<protein>
    <submittedName>
        <fullName evidence="3">Uncharacterized protein</fullName>
    </submittedName>
</protein>
<keyword evidence="2" id="KW-1133">Transmembrane helix</keyword>
<feature type="region of interest" description="Disordered" evidence="1">
    <location>
        <begin position="137"/>
        <end position="215"/>
    </location>
</feature>
<organism evidence="3 4">
    <name type="scientific">Echria macrotheca</name>
    <dbReference type="NCBI Taxonomy" id="438768"/>
    <lineage>
        <taxon>Eukaryota</taxon>
        <taxon>Fungi</taxon>
        <taxon>Dikarya</taxon>
        <taxon>Ascomycota</taxon>
        <taxon>Pezizomycotina</taxon>
        <taxon>Sordariomycetes</taxon>
        <taxon>Sordariomycetidae</taxon>
        <taxon>Sordariales</taxon>
        <taxon>Schizotheciaceae</taxon>
        <taxon>Echria</taxon>
    </lineage>
</organism>
<feature type="compositionally biased region" description="Basic and acidic residues" evidence="1">
    <location>
        <begin position="197"/>
        <end position="215"/>
    </location>
</feature>
<reference evidence="3" key="1">
    <citation type="submission" date="2023-06" db="EMBL/GenBank/DDBJ databases">
        <title>Genome-scale phylogeny and comparative genomics of the fungal order Sordariales.</title>
        <authorList>
            <consortium name="Lawrence Berkeley National Laboratory"/>
            <person name="Hensen N."/>
            <person name="Bonometti L."/>
            <person name="Westerberg I."/>
            <person name="Brannstrom I.O."/>
            <person name="Guillou S."/>
            <person name="Cros-Aarteil S."/>
            <person name="Calhoun S."/>
            <person name="Haridas S."/>
            <person name="Kuo A."/>
            <person name="Mondo S."/>
            <person name="Pangilinan J."/>
            <person name="Riley R."/>
            <person name="Labutti K."/>
            <person name="Andreopoulos B."/>
            <person name="Lipzen A."/>
            <person name="Chen C."/>
            <person name="Yanf M."/>
            <person name="Daum C."/>
            <person name="Ng V."/>
            <person name="Clum A."/>
            <person name="Steindorff A."/>
            <person name="Ohm R."/>
            <person name="Martin F."/>
            <person name="Silar P."/>
            <person name="Natvig D."/>
            <person name="Lalanne C."/>
            <person name="Gautier V."/>
            <person name="Ament-Velasquez S.L."/>
            <person name="Kruys A."/>
            <person name="Hutchinson M.I."/>
            <person name="Powell A.J."/>
            <person name="Barry K."/>
            <person name="Miller A.N."/>
            <person name="Grigoriev I.V."/>
            <person name="Debuchy R."/>
            <person name="Gladieux P."/>
            <person name="Thoren M.H."/>
            <person name="Johannesson H."/>
        </authorList>
    </citation>
    <scope>NUCLEOTIDE SEQUENCE</scope>
    <source>
        <strain evidence="3">PSN4</strain>
    </source>
</reference>
<feature type="region of interest" description="Disordered" evidence="1">
    <location>
        <begin position="93"/>
        <end position="121"/>
    </location>
</feature>
<evidence type="ECO:0000313" key="4">
    <source>
        <dbReference type="Proteomes" id="UP001239445"/>
    </source>
</evidence>